<organism evidence="10 11">
    <name type="scientific">Polypedilum vanderplanki</name>
    <name type="common">Sleeping chironomid midge</name>
    <dbReference type="NCBI Taxonomy" id="319348"/>
    <lineage>
        <taxon>Eukaryota</taxon>
        <taxon>Metazoa</taxon>
        <taxon>Ecdysozoa</taxon>
        <taxon>Arthropoda</taxon>
        <taxon>Hexapoda</taxon>
        <taxon>Insecta</taxon>
        <taxon>Pterygota</taxon>
        <taxon>Neoptera</taxon>
        <taxon>Endopterygota</taxon>
        <taxon>Diptera</taxon>
        <taxon>Nematocera</taxon>
        <taxon>Chironomoidea</taxon>
        <taxon>Chironomidae</taxon>
        <taxon>Chironominae</taxon>
        <taxon>Polypedilum</taxon>
        <taxon>Polypedilum</taxon>
    </lineage>
</organism>
<dbReference type="InterPro" id="IPR023561">
    <property type="entry name" value="Carbonic_anhydrase_a-class"/>
</dbReference>
<dbReference type="InterPro" id="IPR036398">
    <property type="entry name" value="CA_dom_sf"/>
</dbReference>
<proteinExistence type="inferred from homology"/>
<feature type="chain" id="PRO_5039963080" description="Carbonic anhydrase" evidence="8">
    <location>
        <begin position="21"/>
        <end position="326"/>
    </location>
</feature>
<dbReference type="AlphaFoldDB" id="A0A9J6C1Z9"/>
<keyword evidence="4 8" id="KW-0479">Metal-binding</keyword>
<dbReference type="GO" id="GO:0008270">
    <property type="term" value="F:zinc ion binding"/>
    <property type="evidence" value="ECO:0007669"/>
    <property type="project" value="UniProtKB-UniRule"/>
</dbReference>
<keyword evidence="5 8" id="KW-0862">Zinc</keyword>
<keyword evidence="6 8" id="KW-0456">Lyase</keyword>
<dbReference type="PANTHER" id="PTHR18952:SF265">
    <property type="entry name" value="CARBONIC ANHYDRASE"/>
    <property type="match status" value="1"/>
</dbReference>
<sequence length="326" mass="37437">MWRSKINISFGFLITSFVTSQDFNYPKLPSARQLSMNGSLNNMTYSYNNEDTRGPSNWRIFNATCGGFSQSPINIETSNVWRGKAPPLFMDYFTKPVVAITLTNTGHSVNYRLKFIDSAPNRLIWNGMNGKTYIFDSLHIHWGNSCVGGSEHTINGHRYLAEIHLVHFNAKYKYLEAAALQQDGLAVIGIFLETADEANNDGSNNNKFVKFLNNVRQPGQTYLITDTNGIFTVQELIKYEIREYYSYKGSLTTPPCSESVRWIVAKRPVRIYPSEWNLLNQVISFDGRSMTGNNRPVQQINGRNVYEYNYVGNYRHKFDRILWNIP</sequence>
<feature type="signal peptide" evidence="8">
    <location>
        <begin position="1"/>
        <end position="20"/>
    </location>
</feature>
<comment type="similarity">
    <text evidence="2 8">Belongs to the alpha-carbonic anhydrase family.</text>
</comment>
<evidence type="ECO:0000256" key="2">
    <source>
        <dbReference type="ARBA" id="ARBA00010718"/>
    </source>
</evidence>
<keyword evidence="11" id="KW-1185">Reference proteome</keyword>
<evidence type="ECO:0000256" key="8">
    <source>
        <dbReference type="RuleBase" id="RU367011"/>
    </source>
</evidence>
<dbReference type="GO" id="GO:0004089">
    <property type="term" value="F:carbonate dehydratase activity"/>
    <property type="evidence" value="ECO:0007669"/>
    <property type="project" value="UniProtKB-UniRule"/>
</dbReference>
<evidence type="ECO:0000256" key="6">
    <source>
        <dbReference type="ARBA" id="ARBA00023239"/>
    </source>
</evidence>
<dbReference type="PANTHER" id="PTHR18952">
    <property type="entry name" value="CARBONIC ANHYDRASE"/>
    <property type="match status" value="1"/>
</dbReference>
<evidence type="ECO:0000313" key="10">
    <source>
        <dbReference type="EMBL" id="KAG5676063.1"/>
    </source>
</evidence>
<dbReference type="SUPFAM" id="SSF51069">
    <property type="entry name" value="Carbonic anhydrase"/>
    <property type="match status" value="1"/>
</dbReference>
<comment type="catalytic activity">
    <reaction evidence="7 8">
        <text>hydrogencarbonate + H(+) = CO2 + H2O</text>
        <dbReference type="Rhea" id="RHEA:10748"/>
        <dbReference type="ChEBI" id="CHEBI:15377"/>
        <dbReference type="ChEBI" id="CHEBI:15378"/>
        <dbReference type="ChEBI" id="CHEBI:16526"/>
        <dbReference type="ChEBI" id="CHEBI:17544"/>
        <dbReference type="EC" id="4.2.1.1"/>
    </reaction>
</comment>
<evidence type="ECO:0000256" key="1">
    <source>
        <dbReference type="ARBA" id="ARBA00002904"/>
    </source>
</evidence>
<dbReference type="OrthoDB" id="429145at2759"/>
<dbReference type="PROSITE" id="PS51144">
    <property type="entry name" value="ALPHA_CA_2"/>
    <property type="match status" value="1"/>
</dbReference>
<evidence type="ECO:0000256" key="4">
    <source>
        <dbReference type="ARBA" id="ARBA00022723"/>
    </source>
</evidence>
<comment type="caution">
    <text evidence="10">The sequence shown here is derived from an EMBL/GenBank/DDBJ whole genome shotgun (WGS) entry which is preliminary data.</text>
</comment>
<name>A0A9J6C1Z9_POLVA</name>
<dbReference type="Pfam" id="PF00194">
    <property type="entry name" value="Carb_anhydrase"/>
    <property type="match status" value="1"/>
</dbReference>
<dbReference type="InterPro" id="IPR018338">
    <property type="entry name" value="Carbonic_anhydrase_a-class_CS"/>
</dbReference>
<dbReference type="Proteomes" id="UP001107558">
    <property type="component" value="Chromosome 2"/>
</dbReference>
<comment type="cofactor">
    <cofactor evidence="8">
        <name>Zn(2+)</name>
        <dbReference type="ChEBI" id="CHEBI:29105"/>
    </cofactor>
</comment>
<reference evidence="10" key="1">
    <citation type="submission" date="2021-03" db="EMBL/GenBank/DDBJ databases">
        <title>Chromosome level genome of the anhydrobiotic midge Polypedilum vanderplanki.</title>
        <authorList>
            <person name="Yoshida Y."/>
            <person name="Kikawada T."/>
            <person name="Gusev O."/>
        </authorList>
    </citation>
    <scope>NUCLEOTIDE SEQUENCE</scope>
    <source>
        <strain evidence="10">NIAS01</strain>
        <tissue evidence="10">Whole body or cell culture</tissue>
    </source>
</reference>
<keyword evidence="8" id="KW-0732">Signal</keyword>
<dbReference type="EC" id="4.2.1.1" evidence="3 8"/>
<dbReference type="CDD" id="cd00326">
    <property type="entry name" value="alpha_CA"/>
    <property type="match status" value="1"/>
</dbReference>
<evidence type="ECO:0000256" key="5">
    <source>
        <dbReference type="ARBA" id="ARBA00022833"/>
    </source>
</evidence>
<dbReference type="SMART" id="SM01057">
    <property type="entry name" value="Carb_anhydrase"/>
    <property type="match status" value="1"/>
</dbReference>
<dbReference type="PROSITE" id="PS00162">
    <property type="entry name" value="ALPHA_CA_1"/>
    <property type="match status" value="1"/>
</dbReference>
<evidence type="ECO:0000259" key="9">
    <source>
        <dbReference type="PROSITE" id="PS51144"/>
    </source>
</evidence>
<gene>
    <name evidence="10" type="ORF">PVAND_005917</name>
</gene>
<evidence type="ECO:0000256" key="3">
    <source>
        <dbReference type="ARBA" id="ARBA00012925"/>
    </source>
</evidence>
<accession>A0A9J6C1Z9</accession>
<comment type="function">
    <text evidence="1 8">Reversible hydration of carbon dioxide.</text>
</comment>
<evidence type="ECO:0000256" key="7">
    <source>
        <dbReference type="ARBA" id="ARBA00048348"/>
    </source>
</evidence>
<feature type="domain" description="Alpha-carbonic anhydrase" evidence="9">
    <location>
        <begin position="43"/>
        <end position="309"/>
    </location>
</feature>
<dbReference type="Gene3D" id="3.10.200.10">
    <property type="entry name" value="Alpha carbonic anhydrase"/>
    <property type="match status" value="1"/>
</dbReference>
<dbReference type="InterPro" id="IPR001148">
    <property type="entry name" value="CA_dom"/>
</dbReference>
<dbReference type="EMBL" id="JADBJN010000002">
    <property type="protein sequence ID" value="KAG5676063.1"/>
    <property type="molecule type" value="Genomic_DNA"/>
</dbReference>
<evidence type="ECO:0000313" key="11">
    <source>
        <dbReference type="Proteomes" id="UP001107558"/>
    </source>
</evidence>
<protein>
    <recommendedName>
        <fullName evidence="3 8">Carbonic anhydrase</fullName>
        <ecNumber evidence="3 8">4.2.1.1</ecNumber>
    </recommendedName>
</protein>